<dbReference type="Gene3D" id="3.30.450.20">
    <property type="entry name" value="PAS domain"/>
    <property type="match status" value="1"/>
</dbReference>
<dbReference type="InterPro" id="IPR001633">
    <property type="entry name" value="EAL_dom"/>
</dbReference>
<dbReference type="InterPro" id="IPR025991">
    <property type="entry name" value="Chemoreceptor_zinc-bind_dom"/>
</dbReference>
<dbReference type="PANTHER" id="PTHR44757:SF2">
    <property type="entry name" value="BIOFILM ARCHITECTURE MAINTENANCE PROTEIN MBAA"/>
    <property type="match status" value="1"/>
</dbReference>
<evidence type="ECO:0000259" key="2">
    <source>
        <dbReference type="PROSITE" id="PS50112"/>
    </source>
</evidence>
<dbReference type="Gene3D" id="3.30.70.270">
    <property type="match status" value="1"/>
</dbReference>
<feature type="domain" description="GGDEF" evidence="5">
    <location>
        <begin position="670"/>
        <end position="803"/>
    </location>
</feature>
<dbReference type="FunFam" id="3.30.70.270:FF:000001">
    <property type="entry name" value="Diguanylate cyclase domain protein"/>
    <property type="match status" value="1"/>
</dbReference>
<evidence type="ECO:0000313" key="7">
    <source>
        <dbReference type="Proteomes" id="UP000268908"/>
    </source>
</evidence>
<dbReference type="NCBIfam" id="TIGR00254">
    <property type="entry name" value="GGDEF"/>
    <property type="match status" value="1"/>
</dbReference>
<dbReference type="CDD" id="cd01949">
    <property type="entry name" value="GGDEF"/>
    <property type="match status" value="1"/>
</dbReference>
<evidence type="ECO:0000259" key="3">
    <source>
        <dbReference type="PROSITE" id="PS50113"/>
    </source>
</evidence>
<dbReference type="SMART" id="SM00086">
    <property type="entry name" value="PAC"/>
    <property type="match status" value="1"/>
</dbReference>
<dbReference type="InterPro" id="IPR043128">
    <property type="entry name" value="Rev_trsase/Diguanyl_cyclase"/>
</dbReference>
<comment type="caution">
    <text evidence="6">The sequence shown here is derived from an EMBL/GenBank/DDBJ whole genome shotgun (WGS) entry which is preliminary data.</text>
</comment>
<dbReference type="InterPro" id="IPR013767">
    <property type="entry name" value="PAS_fold"/>
</dbReference>
<dbReference type="InterPro" id="IPR000160">
    <property type="entry name" value="GGDEF_dom"/>
</dbReference>
<feature type="domain" description="EAL" evidence="4">
    <location>
        <begin position="812"/>
        <end position="1066"/>
    </location>
</feature>
<dbReference type="OrthoDB" id="9813903at2"/>
<proteinExistence type="predicted"/>
<feature type="signal peptide" evidence="1">
    <location>
        <begin position="1"/>
        <end position="20"/>
    </location>
</feature>
<dbReference type="SMART" id="SM00267">
    <property type="entry name" value="GGDEF"/>
    <property type="match status" value="1"/>
</dbReference>
<name>A0A497XGY7_9PROT</name>
<dbReference type="Pfam" id="PF00563">
    <property type="entry name" value="EAL"/>
    <property type="match status" value="1"/>
</dbReference>
<dbReference type="AlphaFoldDB" id="A0A497XGY7"/>
<dbReference type="InterPro" id="IPR029787">
    <property type="entry name" value="Nucleotide_cyclase"/>
</dbReference>
<dbReference type="Pfam" id="PF13682">
    <property type="entry name" value="CZB"/>
    <property type="match status" value="1"/>
</dbReference>
<dbReference type="EMBL" id="RCCI01000005">
    <property type="protein sequence ID" value="RLJ65257.1"/>
    <property type="molecule type" value="Genomic_DNA"/>
</dbReference>
<feature type="chain" id="PRO_5019839359" evidence="1">
    <location>
        <begin position="21"/>
        <end position="1201"/>
    </location>
</feature>
<dbReference type="Pfam" id="PF00990">
    <property type="entry name" value="GGDEF"/>
    <property type="match status" value="1"/>
</dbReference>
<dbReference type="SUPFAM" id="SSF55785">
    <property type="entry name" value="PYP-like sensor domain (PAS domain)"/>
    <property type="match status" value="1"/>
</dbReference>
<dbReference type="CDD" id="cd00130">
    <property type="entry name" value="PAS"/>
    <property type="match status" value="1"/>
</dbReference>
<dbReference type="Proteomes" id="UP000268908">
    <property type="component" value="Unassembled WGS sequence"/>
</dbReference>
<evidence type="ECO:0000256" key="1">
    <source>
        <dbReference type="SAM" id="SignalP"/>
    </source>
</evidence>
<dbReference type="PROSITE" id="PS50887">
    <property type="entry name" value="GGDEF"/>
    <property type="match status" value="1"/>
</dbReference>
<dbReference type="InterPro" id="IPR000014">
    <property type="entry name" value="PAS"/>
</dbReference>
<dbReference type="Gene3D" id="1.20.120.30">
    <property type="entry name" value="Aspartate receptor, ligand-binding domain"/>
    <property type="match status" value="1"/>
</dbReference>
<evidence type="ECO:0000259" key="5">
    <source>
        <dbReference type="PROSITE" id="PS50887"/>
    </source>
</evidence>
<reference evidence="6 7" key="1">
    <citation type="submission" date="2018-10" db="EMBL/GenBank/DDBJ databases">
        <title>Genomic Encyclopedia of Type Strains, Phase IV (KMG-IV): sequencing the most valuable type-strain genomes for metagenomic binning, comparative biology and taxonomic classification.</title>
        <authorList>
            <person name="Goeker M."/>
        </authorList>
    </citation>
    <scope>NUCLEOTIDE SEQUENCE [LARGE SCALE GENOMIC DNA]</scope>
    <source>
        <strain evidence="6 7">DSM 26916</strain>
    </source>
</reference>
<dbReference type="GO" id="GO:0003824">
    <property type="term" value="F:catalytic activity"/>
    <property type="evidence" value="ECO:0007669"/>
    <property type="project" value="UniProtKB-ARBA"/>
</dbReference>
<keyword evidence="7" id="KW-1185">Reference proteome</keyword>
<evidence type="ECO:0000313" key="6">
    <source>
        <dbReference type="EMBL" id="RLJ65257.1"/>
    </source>
</evidence>
<dbReference type="InterPro" id="IPR052155">
    <property type="entry name" value="Biofilm_reg_signaling"/>
</dbReference>
<dbReference type="Pfam" id="PF00989">
    <property type="entry name" value="PAS"/>
    <property type="match status" value="1"/>
</dbReference>
<dbReference type="PROSITE" id="PS50112">
    <property type="entry name" value="PAS"/>
    <property type="match status" value="1"/>
</dbReference>
<keyword evidence="1" id="KW-0732">Signal</keyword>
<dbReference type="InterPro" id="IPR035919">
    <property type="entry name" value="EAL_sf"/>
</dbReference>
<evidence type="ECO:0000259" key="4">
    <source>
        <dbReference type="PROSITE" id="PS50883"/>
    </source>
</evidence>
<organism evidence="6 7">
    <name type="scientific">Sulfurisoma sediminicola</name>
    <dbReference type="NCBI Taxonomy" id="1381557"/>
    <lineage>
        <taxon>Bacteria</taxon>
        <taxon>Pseudomonadati</taxon>
        <taxon>Pseudomonadota</taxon>
        <taxon>Betaproteobacteria</taxon>
        <taxon>Nitrosomonadales</taxon>
        <taxon>Sterolibacteriaceae</taxon>
        <taxon>Sulfurisoma</taxon>
    </lineage>
</organism>
<dbReference type="SUPFAM" id="SSF141868">
    <property type="entry name" value="EAL domain-like"/>
    <property type="match status" value="1"/>
</dbReference>
<protein>
    <submittedName>
        <fullName evidence="6">PAS domain S-box-containing protein/diguanylate cyclase (GGDEF)-like protein</fullName>
    </submittedName>
</protein>
<feature type="domain" description="PAC" evidence="3">
    <location>
        <begin position="586"/>
        <end position="638"/>
    </location>
</feature>
<dbReference type="Gene3D" id="3.20.20.450">
    <property type="entry name" value="EAL domain"/>
    <property type="match status" value="1"/>
</dbReference>
<dbReference type="SMART" id="SM00052">
    <property type="entry name" value="EAL"/>
    <property type="match status" value="1"/>
</dbReference>
<gene>
    <name evidence="6" type="ORF">DFR35_1914</name>
</gene>
<dbReference type="SUPFAM" id="SSF53850">
    <property type="entry name" value="Periplasmic binding protein-like II"/>
    <property type="match status" value="1"/>
</dbReference>
<feature type="domain" description="PAS" evidence="2">
    <location>
        <begin position="513"/>
        <end position="584"/>
    </location>
</feature>
<dbReference type="RefSeq" id="WP_121241967.1">
    <property type="nucleotide sequence ID" value="NZ_BHVV01000008.1"/>
</dbReference>
<dbReference type="PANTHER" id="PTHR44757">
    <property type="entry name" value="DIGUANYLATE CYCLASE DGCP"/>
    <property type="match status" value="1"/>
</dbReference>
<dbReference type="InterPro" id="IPR000700">
    <property type="entry name" value="PAS-assoc_C"/>
</dbReference>
<dbReference type="InterPro" id="IPR001610">
    <property type="entry name" value="PAC"/>
</dbReference>
<sequence length="1201" mass="132907">MLAALLALLAPLHAPTSAAAAATAESLPQFTLGVLAHRGKDRAQQEWQPTVDYLTRSLPGHQFRLLPLLLDETENAVAQRRVDFILTNPENYIVLEARYQVARNATLLLSYKDQPLKEFGGLIFTRSSRTDIKTPADLKGRRIAGTARNGFGAYQMQAYELIQAGITPDEFTPVFVGLPQDKVVEAVAQGIADAGFVRAGVLESLAAAGKIRLEDFRGIGLKHNPRFPFWLSTALYPEWAFATMPHVDEQLANRVTVALLSLPFGSDVARAGGYHGWAVPLSYNAVHDMMKALRAEPYNTPESFSLGDIARKYDRQIFLVLLAIIALAGYFTHRFARLNRSLGHQMALVAERGDALTAEVANRHYAERQLANENRVLDLLAEEVPLPQILRIVAQMCQQEIASDAGVAIFLRQDATYVLAAADQVDAALQRHWGDVPIAASLVGDTAAFADALGVIDRTTLIETIRGSDDAILGQLVALVSSPPRAPTALRPLLHTYAALAGMAIHRSAIGERIRLASSVFQNALEGIVVTDTFGHIVDISPSFTRLTGYSRDEAIGQSMSLLKSGRHDAQFYREMWAHLLEHGIWSGEIWNRTRDGRIIAEMLQISSVKDRHGQIINFCGTFSDITSLKDAQAHLEKLASFDSLTGLPNRGLLADRLTQALSQTQRRDRLLGICFLDLDGFKVVNDTLGHSSGDALLREVARRLCATVRSGDTVARLGGDEFVLLLADIKDVDELEVAVQRVLRTVATPYDLSGHAAHISTSIGVTLFPLDDGDADTLLRHADQAMYRAKQDGRNRYHLFDADFATVHHERVLQRDRLRLAIEQRELELHYQPRVNLREQHVEGVEALLRWRHPEKGLLAPASFLADIEHDDLICSIGTWALREALAQQRRWREEGVPLAISVNVAARQFLDPRFMPKLEALLAEFPDRPAGSLALEILETAAIDDIDRMTTLIKQCHKLDVRFALDDFGTGYSSLAYLQRLPADILKIDRSFVNGMLGSRAGLAIVDAIVGLANAFQCELVAEGIETVEQGELLARMGCDSGQGYVVSRPLLAGDVLPWIAGYRHPESWMSWGERGVGNLDFPLVLAEFEHRCWINDLIGATEGRRLQTPVKEIHDPTRCEFGHWLEQRGRKRYGRSPLFAEVDALHREVHELGCRIHGDLGNGIAARSHVPALRELSARLVTTLQRLQRGTTESETAP</sequence>
<dbReference type="Gene3D" id="3.40.190.10">
    <property type="entry name" value="Periplasmic binding protein-like II"/>
    <property type="match status" value="2"/>
</dbReference>
<dbReference type="PROSITE" id="PS50883">
    <property type="entry name" value="EAL"/>
    <property type="match status" value="1"/>
</dbReference>
<dbReference type="PROSITE" id="PS50113">
    <property type="entry name" value="PAC"/>
    <property type="match status" value="1"/>
</dbReference>
<dbReference type="InterPro" id="IPR035965">
    <property type="entry name" value="PAS-like_dom_sf"/>
</dbReference>
<dbReference type="SUPFAM" id="SSF55073">
    <property type="entry name" value="Nucleotide cyclase"/>
    <property type="match status" value="1"/>
</dbReference>
<dbReference type="SMART" id="SM00091">
    <property type="entry name" value="PAS"/>
    <property type="match status" value="1"/>
</dbReference>
<accession>A0A497XGY7</accession>
<dbReference type="Pfam" id="PF12974">
    <property type="entry name" value="Phosphonate-bd"/>
    <property type="match status" value="1"/>
</dbReference>
<dbReference type="CDD" id="cd01948">
    <property type="entry name" value="EAL"/>
    <property type="match status" value="1"/>
</dbReference>
<dbReference type="NCBIfam" id="TIGR00229">
    <property type="entry name" value="sensory_box"/>
    <property type="match status" value="1"/>
</dbReference>